<evidence type="ECO:0000313" key="1">
    <source>
        <dbReference type="EMBL" id="BBB15824.1"/>
    </source>
</evidence>
<protein>
    <submittedName>
        <fullName evidence="1">Uncharacterized protein</fullName>
    </submittedName>
</protein>
<accession>A0A2Z5UWK3</accession>
<dbReference type="KEGG" id="rvi:RVIR1_13790"/>
<evidence type="ECO:0000313" key="2">
    <source>
        <dbReference type="Proteomes" id="UP000282483"/>
    </source>
</evidence>
<name>A0A2Z5UWK3_9COXI</name>
<dbReference type="EMBL" id="AP018005">
    <property type="protein sequence ID" value="BBB15824.1"/>
    <property type="molecule type" value="Genomic_DNA"/>
</dbReference>
<dbReference type="AlphaFoldDB" id="A0A2Z5UWK3"/>
<proteinExistence type="predicted"/>
<keyword evidence="2" id="KW-1185">Reference proteome</keyword>
<reference evidence="1 2" key="1">
    <citation type="submission" date="2017-03" db="EMBL/GenBank/DDBJ databases">
        <title>The genome sequence of Candidatus Rickettsiella viridis.</title>
        <authorList>
            <person name="Nikoh N."/>
            <person name="Tsuchida T."/>
            <person name="Yamaguchi K."/>
            <person name="Maeda T."/>
            <person name="Shigenobu S."/>
            <person name="Fukatsu T."/>
        </authorList>
    </citation>
    <scope>NUCLEOTIDE SEQUENCE [LARGE SCALE GENOMIC DNA]</scope>
    <source>
        <strain evidence="1 2">Ap-RA04</strain>
    </source>
</reference>
<dbReference type="Proteomes" id="UP000282483">
    <property type="component" value="Chromosome"/>
</dbReference>
<organism evidence="1 2">
    <name type="scientific">Candidatus Rickettsiella viridis</name>
    <dbReference type="NCBI Taxonomy" id="676208"/>
    <lineage>
        <taxon>Bacteria</taxon>
        <taxon>Pseudomonadati</taxon>
        <taxon>Pseudomonadota</taxon>
        <taxon>Gammaproteobacteria</taxon>
        <taxon>Legionellales</taxon>
        <taxon>Coxiellaceae</taxon>
        <taxon>Rickettsiella</taxon>
    </lineage>
</organism>
<sequence>MTPFDLVKKLQTLGTFNGAITPLEQAKNQQIITFFKEKKRSDAPQRTWLPSVVMKLLGQY</sequence>
<gene>
    <name evidence="1" type="ORF">RVIR1_13790</name>
</gene>